<dbReference type="InterPro" id="IPR045057">
    <property type="entry name" value="Gcn5-rel_NAT"/>
</dbReference>
<dbReference type="CDD" id="cd04301">
    <property type="entry name" value="NAT_SF"/>
    <property type="match status" value="1"/>
</dbReference>
<dbReference type="Proteomes" id="UP001165580">
    <property type="component" value="Unassembled WGS sequence"/>
</dbReference>
<organism evidence="2 3">
    <name type="scientific">Herbiconiux gentiana</name>
    <dbReference type="NCBI Taxonomy" id="2970912"/>
    <lineage>
        <taxon>Bacteria</taxon>
        <taxon>Bacillati</taxon>
        <taxon>Actinomycetota</taxon>
        <taxon>Actinomycetes</taxon>
        <taxon>Micrococcales</taxon>
        <taxon>Microbacteriaceae</taxon>
        <taxon>Herbiconiux</taxon>
    </lineage>
</organism>
<protein>
    <submittedName>
        <fullName evidence="2">N-acetyltransferase</fullName>
    </submittedName>
</protein>
<comment type="caution">
    <text evidence="2">The sequence shown here is derived from an EMBL/GenBank/DDBJ whole genome shotgun (WGS) entry which is preliminary data.</text>
</comment>
<dbReference type="SUPFAM" id="SSF55729">
    <property type="entry name" value="Acyl-CoA N-acyltransferases (Nat)"/>
    <property type="match status" value="1"/>
</dbReference>
<dbReference type="PANTHER" id="PTHR31435:SF10">
    <property type="entry name" value="BSR4717 PROTEIN"/>
    <property type="match status" value="1"/>
</dbReference>
<dbReference type="RefSeq" id="WP_259484955.1">
    <property type="nucleotide sequence ID" value="NZ_JANTEZ010000001.1"/>
</dbReference>
<dbReference type="InterPro" id="IPR016181">
    <property type="entry name" value="Acyl_CoA_acyltransferase"/>
</dbReference>
<reference evidence="2" key="1">
    <citation type="submission" date="2022-08" db="EMBL/GenBank/DDBJ databases">
        <authorList>
            <person name="Deng Y."/>
            <person name="Han X.-F."/>
            <person name="Zhang Y.-Q."/>
        </authorList>
    </citation>
    <scope>NUCLEOTIDE SEQUENCE</scope>
    <source>
        <strain evidence="2">CPCC 205716</strain>
    </source>
</reference>
<dbReference type="PANTHER" id="PTHR31435">
    <property type="entry name" value="PROTEIN NATD1"/>
    <property type="match status" value="1"/>
</dbReference>
<dbReference type="EMBL" id="JANTEZ010000001">
    <property type="protein sequence ID" value="MCS5713425.1"/>
    <property type="molecule type" value="Genomic_DNA"/>
</dbReference>
<evidence type="ECO:0000313" key="3">
    <source>
        <dbReference type="Proteomes" id="UP001165580"/>
    </source>
</evidence>
<gene>
    <name evidence="2" type="ORF">NVV95_02530</name>
</gene>
<feature type="domain" description="N-acetyltransferase" evidence="1">
    <location>
        <begin position="19"/>
        <end position="105"/>
    </location>
</feature>
<proteinExistence type="predicted"/>
<evidence type="ECO:0000259" key="1">
    <source>
        <dbReference type="PROSITE" id="PS51729"/>
    </source>
</evidence>
<dbReference type="InterPro" id="IPR031165">
    <property type="entry name" value="GNAT_YJDJ"/>
</dbReference>
<keyword evidence="3" id="KW-1185">Reference proteome</keyword>
<accession>A0ABT2GB51</accession>
<name>A0ABT2GB51_9MICO</name>
<dbReference type="PROSITE" id="PS51729">
    <property type="entry name" value="GNAT_YJDJ"/>
    <property type="match status" value="1"/>
</dbReference>
<evidence type="ECO:0000313" key="2">
    <source>
        <dbReference type="EMBL" id="MCS5713425.1"/>
    </source>
</evidence>
<sequence length="115" mass="12795">MSENVENVSDNPEATVEVVPQPEQNRYALLVDGAEVGFTVYTDRGIDRVFLHTEIDPAQEGHGYGSTLIRGTLEQVRDAGLRAVAVCPFVERYVQKHHDFDDIIDPVSIDLRASL</sequence>
<dbReference type="Gene3D" id="3.40.630.30">
    <property type="match status" value="1"/>
</dbReference>
<dbReference type="Pfam" id="PF14542">
    <property type="entry name" value="Acetyltransf_CG"/>
    <property type="match status" value="1"/>
</dbReference>